<keyword evidence="3" id="KW-0347">Helicase</keyword>
<dbReference type="GO" id="GO:0051607">
    <property type="term" value="P:defense response to virus"/>
    <property type="evidence" value="ECO:0007669"/>
    <property type="project" value="UniProtKB-KW"/>
</dbReference>
<feature type="domain" description="CRISPR-associated nuclease/helicase Cas3" evidence="6">
    <location>
        <begin position="11"/>
        <end position="52"/>
    </location>
</feature>
<keyword evidence="5" id="KW-0051">Antiviral defense</keyword>
<evidence type="ECO:0000256" key="2">
    <source>
        <dbReference type="ARBA" id="ARBA00022801"/>
    </source>
</evidence>
<keyword evidence="2" id="KW-0378">Hydrolase</keyword>
<dbReference type="EMBL" id="JH660649">
    <property type="protein sequence ID" value="EIM24365.1"/>
    <property type="molecule type" value="Genomic_DNA"/>
</dbReference>
<evidence type="ECO:0000256" key="5">
    <source>
        <dbReference type="ARBA" id="ARBA00023118"/>
    </source>
</evidence>
<keyword evidence="1" id="KW-0547">Nucleotide-binding</keyword>
<proteinExistence type="predicted"/>
<dbReference type="GO" id="GO:0004386">
    <property type="term" value="F:helicase activity"/>
    <property type="evidence" value="ECO:0007669"/>
    <property type="project" value="UniProtKB-KW"/>
</dbReference>
<organism evidence="7 8">
    <name type="scientific">Microvirga lotononidis</name>
    <dbReference type="NCBI Taxonomy" id="864069"/>
    <lineage>
        <taxon>Bacteria</taxon>
        <taxon>Pseudomonadati</taxon>
        <taxon>Pseudomonadota</taxon>
        <taxon>Alphaproteobacteria</taxon>
        <taxon>Hyphomicrobiales</taxon>
        <taxon>Methylobacteriaceae</taxon>
        <taxon>Microvirga</taxon>
    </lineage>
</organism>
<dbReference type="HOGENOM" id="CLU_1545869_0_0_5"/>
<dbReference type="InterPro" id="IPR027417">
    <property type="entry name" value="P-loop_NTPase"/>
</dbReference>
<keyword evidence="4" id="KW-0067">ATP-binding</keyword>
<dbReference type="Pfam" id="PF22590">
    <property type="entry name" value="Cas3-like_C_2"/>
    <property type="match status" value="1"/>
</dbReference>
<dbReference type="AlphaFoldDB" id="I4YK73"/>
<dbReference type="Proteomes" id="UP000003947">
    <property type="component" value="Unassembled WGS sequence"/>
</dbReference>
<accession>I4YK73</accession>
<keyword evidence="8" id="KW-1185">Reference proteome</keyword>
<sequence length="173" mass="19137">MELGGTRSFGGRVIVGTQTLEQSLDIDADFLITDLCPVDVLLQRLGRLHRNGRNKRPHGFSILQAVIVVPSRRDLTPLVKAPRNGLGTSKQGGIYEDLFAIEATWRLIEDNPEWHIPAMNRYLVEAVTHPDKRAELEAELCGKAAWAEHRGRIIGLWRGRSPPSGSSDHAASS</sequence>
<evidence type="ECO:0000256" key="3">
    <source>
        <dbReference type="ARBA" id="ARBA00022806"/>
    </source>
</evidence>
<dbReference type="eggNOG" id="COG1203">
    <property type="taxonomic scope" value="Bacteria"/>
</dbReference>
<name>I4YK73_9HYPH</name>
<dbReference type="GO" id="GO:0016787">
    <property type="term" value="F:hydrolase activity"/>
    <property type="evidence" value="ECO:0007669"/>
    <property type="project" value="UniProtKB-KW"/>
</dbReference>
<gene>
    <name evidence="7" type="ORF">MicloDRAFT_00070180</name>
</gene>
<evidence type="ECO:0000313" key="7">
    <source>
        <dbReference type="EMBL" id="EIM24365.1"/>
    </source>
</evidence>
<evidence type="ECO:0000259" key="6">
    <source>
        <dbReference type="Pfam" id="PF22590"/>
    </source>
</evidence>
<evidence type="ECO:0000313" key="8">
    <source>
        <dbReference type="Proteomes" id="UP000003947"/>
    </source>
</evidence>
<dbReference type="PATRIC" id="fig|864069.3.peg.7519"/>
<dbReference type="GO" id="GO:0005524">
    <property type="term" value="F:ATP binding"/>
    <property type="evidence" value="ECO:0007669"/>
    <property type="project" value="UniProtKB-KW"/>
</dbReference>
<dbReference type="InterPro" id="IPR054712">
    <property type="entry name" value="Cas3-like_dom"/>
</dbReference>
<evidence type="ECO:0000256" key="1">
    <source>
        <dbReference type="ARBA" id="ARBA00022741"/>
    </source>
</evidence>
<reference evidence="7 8" key="1">
    <citation type="submission" date="2012-02" db="EMBL/GenBank/DDBJ databases">
        <title>Improved High-Quality Draft sequence of Microvirga sp. WSM3557.</title>
        <authorList>
            <consortium name="US DOE Joint Genome Institute"/>
            <person name="Lucas S."/>
            <person name="Han J."/>
            <person name="Lapidus A."/>
            <person name="Cheng J.-F."/>
            <person name="Goodwin L."/>
            <person name="Pitluck S."/>
            <person name="Peters L."/>
            <person name="Zhang X."/>
            <person name="Detter J.C."/>
            <person name="Han C."/>
            <person name="Tapia R."/>
            <person name="Land M."/>
            <person name="Hauser L."/>
            <person name="Kyrpides N."/>
            <person name="Ivanova N."/>
            <person name="Pagani I."/>
            <person name="Brau L."/>
            <person name="Yates R."/>
            <person name="O'Hara G."/>
            <person name="Rui T."/>
            <person name="Howieson J."/>
            <person name="Reeve W."/>
            <person name="Woyke T."/>
        </authorList>
    </citation>
    <scope>NUCLEOTIDE SEQUENCE [LARGE SCALE GENOMIC DNA]</scope>
    <source>
        <strain evidence="7 8">WSM3557</strain>
    </source>
</reference>
<protein>
    <recommendedName>
        <fullName evidence="6">CRISPR-associated nuclease/helicase Cas3 domain-containing protein</fullName>
    </recommendedName>
</protein>
<dbReference type="SUPFAM" id="SSF52540">
    <property type="entry name" value="P-loop containing nucleoside triphosphate hydrolases"/>
    <property type="match status" value="1"/>
</dbReference>
<evidence type="ECO:0000256" key="4">
    <source>
        <dbReference type="ARBA" id="ARBA00022840"/>
    </source>
</evidence>